<protein>
    <submittedName>
        <fullName evidence="2">Proline-rich receptor-like protein kinase PERK2</fullName>
    </submittedName>
</protein>
<organism evidence="2 3">
    <name type="scientific">Iris pallida</name>
    <name type="common">Sweet iris</name>
    <dbReference type="NCBI Taxonomy" id="29817"/>
    <lineage>
        <taxon>Eukaryota</taxon>
        <taxon>Viridiplantae</taxon>
        <taxon>Streptophyta</taxon>
        <taxon>Embryophyta</taxon>
        <taxon>Tracheophyta</taxon>
        <taxon>Spermatophyta</taxon>
        <taxon>Magnoliopsida</taxon>
        <taxon>Liliopsida</taxon>
        <taxon>Asparagales</taxon>
        <taxon>Iridaceae</taxon>
        <taxon>Iridoideae</taxon>
        <taxon>Irideae</taxon>
        <taxon>Iris</taxon>
    </lineage>
</organism>
<reference evidence="2" key="2">
    <citation type="submission" date="2023-04" db="EMBL/GenBank/DDBJ databases">
        <authorList>
            <person name="Bruccoleri R.E."/>
            <person name="Oakeley E.J."/>
            <person name="Faust A.-M."/>
            <person name="Dessus-Babus S."/>
            <person name="Altorfer M."/>
            <person name="Burckhardt D."/>
            <person name="Oertli M."/>
            <person name="Naumann U."/>
            <person name="Petersen F."/>
            <person name="Wong J."/>
        </authorList>
    </citation>
    <scope>NUCLEOTIDE SEQUENCE</scope>
    <source>
        <strain evidence="2">GSM-AAB239-AS_SAM_17_03QT</strain>
        <tissue evidence="2">Leaf</tissue>
    </source>
</reference>
<evidence type="ECO:0000313" key="2">
    <source>
        <dbReference type="EMBL" id="KAJ6826689.1"/>
    </source>
</evidence>
<gene>
    <name evidence="2" type="ORF">M6B38_371295</name>
</gene>
<name>A0AAX6GDF8_IRIPA</name>
<evidence type="ECO:0000313" key="3">
    <source>
        <dbReference type="Proteomes" id="UP001140949"/>
    </source>
</evidence>
<dbReference type="GO" id="GO:0016301">
    <property type="term" value="F:kinase activity"/>
    <property type="evidence" value="ECO:0007669"/>
    <property type="project" value="UniProtKB-KW"/>
</dbReference>
<comment type="caution">
    <text evidence="2">The sequence shown here is derived from an EMBL/GenBank/DDBJ whole genome shotgun (WGS) entry which is preliminary data.</text>
</comment>
<dbReference type="Proteomes" id="UP001140949">
    <property type="component" value="Unassembled WGS sequence"/>
</dbReference>
<reference evidence="2" key="1">
    <citation type="journal article" date="2023" name="GigaByte">
        <title>Genome assembly of the bearded iris, Iris pallida Lam.</title>
        <authorList>
            <person name="Bruccoleri R.E."/>
            <person name="Oakeley E.J."/>
            <person name="Faust A.M.E."/>
            <person name="Altorfer M."/>
            <person name="Dessus-Babus S."/>
            <person name="Burckhardt D."/>
            <person name="Oertli M."/>
            <person name="Naumann U."/>
            <person name="Petersen F."/>
            <person name="Wong J."/>
        </authorList>
    </citation>
    <scope>NUCLEOTIDE SEQUENCE</scope>
    <source>
        <strain evidence="2">GSM-AAB239-AS_SAM_17_03QT</strain>
    </source>
</reference>
<keyword evidence="3" id="KW-1185">Reference proteome</keyword>
<keyword evidence="2" id="KW-0808">Transferase</keyword>
<proteinExistence type="predicted"/>
<dbReference type="AlphaFoldDB" id="A0AAX6GDF8"/>
<keyword evidence="2" id="KW-0418">Kinase</keyword>
<keyword evidence="2" id="KW-0675">Receptor</keyword>
<sequence length="142" mass="15624">MPTATSGEPLARRLRSQCHAGPRNLRASAFFLNRHVPTLYSVSDPPRRTSTHAGPSPAITAASAEPRTPSHDSGESAPCRLLFWRSPFLSAPTNAGPWVFLLRRSCSVTHIMELLPRTRLCLTRMYLQENSSSLCSCSGYLV</sequence>
<feature type="region of interest" description="Disordered" evidence="1">
    <location>
        <begin position="40"/>
        <end position="76"/>
    </location>
</feature>
<accession>A0AAX6GDF8</accession>
<dbReference type="EMBL" id="JANAVB010020669">
    <property type="protein sequence ID" value="KAJ6826689.1"/>
    <property type="molecule type" value="Genomic_DNA"/>
</dbReference>
<evidence type="ECO:0000256" key="1">
    <source>
        <dbReference type="SAM" id="MobiDB-lite"/>
    </source>
</evidence>